<proteinExistence type="predicted"/>
<feature type="transmembrane region" description="Helical" evidence="1">
    <location>
        <begin position="7"/>
        <end position="27"/>
    </location>
</feature>
<name>A0A2H0V118_9BACT</name>
<dbReference type="Proteomes" id="UP000228626">
    <property type="component" value="Unassembled WGS sequence"/>
</dbReference>
<gene>
    <name evidence="2" type="ORF">COT99_04355</name>
</gene>
<reference evidence="3" key="1">
    <citation type="submission" date="2017-09" db="EMBL/GenBank/DDBJ databases">
        <title>Depth-based differentiation of microbial function through sediment-hosted aquifers and enrichment of novel symbionts in the deep terrestrial subsurface.</title>
        <authorList>
            <person name="Probst A.J."/>
            <person name="Ladd B."/>
            <person name="Jarett J.K."/>
            <person name="Geller-Mcgrath D.E."/>
            <person name="Sieber C.M.K."/>
            <person name="Emerson J.B."/>
            <person name="Anantharaman K."/>
            <person name="Thomas B.C."/>
            <person name="Malmstrom R."/>
            <person name="Stieglmeier M."/>
            <person name="Klingl A."/>
            <person name="Woyke T."/>
            <person name="Ryan C.M."/>
            <person name="Banfield J.F."/>
        </authorList>
    </citation>
    <scope>NUCLEOTIDE SEQUENCE [LARGE SCALE GENOMIC DNA]</scope>
</reference>
<protein>
    <submittedName>
        <fullName evidence="2">Uncharacterized protein</fullName>
    </submittedName>
</protein>
<organism evidence="2 3">
    <name type="scientific">Candidatus Falkowbacteria bacterium CG10_big_fil_rev_8_21_14_0_10_43_10</name>
    <dbReference type="NCBI Taxonomy" id="1974567"/>
    <lineage>
        <taxon>Bacteria</taxon>
        <taxon>Candidatus Falkowiibacteriota</taxon>
    </lineage>
</organism>
<dbReference type="EMBL" id="PFAR01000052">
    <property type="protein sequence ID" value="PIR92783.1"/>
    <property type="molecule type" value="Genomic_DNA"/>
</dbReference>
<evidence type="ECO:0000256" key="1">
    <source>
        <dbReference type="SAM" id="Phobius"/>
    </source>
</evidence>
<keyword evidence="1" id="KW-0812">Transmembrane</keyword>
<sequence length="194" mass="21858">MLSKRLIAILIIIFALIILIALIYFIFLAPVPEPEVVKEAETIAQQEPFTPGAVTAQPARQPRSEAVSENDLKRIAGSFIERYGSYSNQSGYTNIRDLEIFMSQPMQNWARDYVEQTKAKEAANEIYYGISTKAVVVETQQFSESGSKAEFIVKTQREESIGVGANVRGFQQDAAVYLVKEKGMWKVDRVVWVE</sequence>
<dbReference type="AlphaFoldDB" id="A0A2H0V118"/>
<comment type="caution">
    <text evidence="2">The sequence shown here is derived from an EMBL/GenBank/DDBJ whole genome shotgun (WGS) entry which is preliminary data.</text>
</comment>
<keyword evidence="1" id="KW-0472">Membrane</keyword>
<accession>A0A2H0V118</accession>
<evidence type="ECO:0000313" key="3">
    <source>
        <dbReference type="Proteomes" id="UP000228626"/>
    </source>
</evidence>
<keyword evidence="1" id="KW-1133">Transmembrane helix</keyword>
<evidence type="ECO:0000313" key="2">
    <source>
        <dbReference type="EMBL" id="PIR92783.1"/>
    </source>
</evidence>